<dbReference type="Pfam" id="PF00067">
    <property type="entry name" value="p450"/>
    <property type="match status" value="1"/>
</dbReference>
<dbReference type="VEuPathDB" id="FungiDB:M747DRAFT_348083"/>
<keyword evidence="6" id="KW-0503">Monooxygenase</keyword>
<evidence type="ECO:0000313" key="11">
    <source>
        <dbReference type="Proteomes" id="UP000197666"/>
    </source>
</evidence>
<dbReference type="GO" id="GO:0005506">
    <property type="term" value="F:iron ion binding"/>
    <property type="evidence" value="ECO:0007669"/>
    <property type="project" value="InterPro"/>
</dbReference>
<dbReference type="Proteomes" id="UP000197666">
    <property type="component" value="Unassembled WGS sequence"/>
</dbReference>
<evidence type="ECO:0000256" key="8">
    <source>
        <dbReference type="SAM" id="Phobius"/>
    </source>
</evidence>
<dbReference type="CDD" id="cd11065">
    <property type="entry name" value="CYP64-like"/>
    <property type="match status" value="1"/>
</dbReference>
<dbReference type="PRINTS" id="PR00463">
    <property type="entry name" value="EP450I"/>
</dbReference>
<dbReference type="SUPFAM" id="SSF48264">
    <property type="entry name" value="Cytochrome P450"/>
    <property type="match status" value="1"/>
</dbReference>
<dbReference type="EMBL" id="NKJJ02000012">
    <property type="protein sequence ID" value="TPR10615.1"/>
    <property type="molecule type" value="Genomic_DNA"/>
</dbReference>
<keyword evidence="7" id="KW-0349">Heme</keyword>
<dbReference type="VEuPathDB" id="FungiDB:ASPNIDRAFT2_1142639"/>
<evidence type="ECO:0000256" key="5">
    <source>
        <dbReference type="ARBA" id="ARBA00023004"/>
    </source>
</evidence>
<organism evidence="10 11">
    <name type="scientific">Aspergillus niger</name>
    <dbReference type="NCBI Taxonomy" id="5061"/>
    <lineage>
        <taxon>Eukaryota</taxon>
        <taxon>Fungi</taxon>
        <taxon>Dikarya</taxon>
        <taxon>Ascomycota</taxon>
        <taxon>Pezizomycotina</taxon>
        <taxon>Eurotiomycetes</taxon>
        <taxon>Eurotiomycetidae</taxon>
        <taxon>Eurotiales</taxon>
        <taxon>Aspergillaceae</taxon>
        <taxon>Aspergillus</taxon>
        <taxon>Aspergillus subgen. Circumdati</taxon>
    </lineage>
</organism>
<accession>A0A505IQ31</accession>
<comment type="similarity">
    <text evidence="2">Belongs to the cytochrome P450 family.</text>
</comment>
<comment type="cofactor">
    <cofactor evidence="1 7">
        <name>heme</name>
        <dbReference type="ChEBI" id="CHEBI:30413"/>
    </cofactor>
</comment>
<dbReference type="VEuPathDB" id="FungiDB:ATCC64974_63160"/>
<dbReference type="AlphaFoldDB" id="A0A505IQ31"/>
<comment type="caution">
    <text evidence="10">The sequence shown here is derived from an EMBL/GenBank/DDBJ whole genome shotgun (WGS) entry which is preliminary data.</text>
</comment>
<keyword evidence="8" id="KW-0812">Transmembrane</keyword>
<dbReference type="VEuPathDB" id="FungiDB:M747DRAFT_247740"/>
<dbReference type="InterPro" id="IPR002401">
    <property type="entry name" value="Cyt_P450_E_grp-I"/>
</dbReference>
<dbReference type="VEuPathDB" id="FungiDB:ASPNIDRAFT2_1107512"/>
<evidence type="ECO:0000256" key="2">
    <source>
        <dbReference type="ARBA" id="ARBA00010617"/>
    </source>
</evidence>
<dbReference type="InterPro" id="IPR036396">
    <property type="entry name" value="Cyt_P450_sf"/>
</dbReference>
<feature type="binding site" description="axial binding residue" evidence="7">
    <location>
        <position position="790"/>
    </location>
    <ligand>
        <name>heme</name>
        <dbReference type="ChEBI" id="CHEBI:30413"/>
    </ligand>
    <ligandPart>
        <name>Fe</name>
        <dbReference type="ChEBI" id="CHEBI:18248"/>
    </ligandPart>
</feature>
<keyword evidence="5 7" id="KW-0408">Iron</keyword>
<feature type="transmembrane region" description="Helical" evidence="8">
    <location>
        <begin position="339"/>
        <end position="364"/>
    </location>
</feature>
<dbReference type="GO" id="GO:0016705">
    <property type="term" value="F:oxidoreductase activity, acting on paired donors, with incorporation or reduction of molecular oxygen"/>
    <property type="evidence" value="ECO:0007669"/>
    <property type="project" value="InterPro"/>
</dbReference>
<dbReference type="PANTHER" id="PTHR46300">
    <property type="entry name" value="P450, PUTATIVE (EUROFUNG)-RELATED-RELATED"/>
    <property type="match status" value="1"/>
</dbReference>
<name>A0A505IQ31_ASPNG</name>
<dbReference type="GO" id="GO:0016787">
    <property type="term" value="F:hydrolase activity"/>
    <property type="evidence" value="ECO:0007669"/>
    <property type="project" value="InterPro"/>
</dbReference>
<dbReference type="GO" id="GO:0004497">
    <property type="term" value="F:monooxygenase activity"/>
    <property type="evidence" value="ECO:0007669"/>
    <property type="project" value="UniProtKB-KW"/>
</dbReference>
<evidence type="ECO:0000256" key="6">
    <source>
        <dbReference type="ARBA" id="ARBA00023033"/>
    </source>
</evidence>
<dbReference type="InterPro" id="IPR006680">
    <property type="entry name" value="Amidohydro-rel"/>
</dbReference>
<evidence type="ECO:0000259" key="9">
    <source>
        <dbReference type="Pfam" id="PF04909"/>
    </source>
</evidence>
<evidence type="ECO:0000256" key="4">
    <source>
        <dbReference type="ARBA" id="ARBA00023002"/>
    </source>
</evidence>
<dbReference type="InterPro" id="IPR001128">
    <property type="entry name" value="Cyt_P450"/>
</dbReference>
<evidence type="ECO:0000313" key="10">
    <source>
        <dbReference type="EMBL" id="TPR10615.1"/>
    </source>
</evidence>
<dbReference type="SUPFAM" id="SSF51556">
    <property type="entry name" value="Metallo-dependent hydrolases"/>
    <property type="match status" value="1"/>
</dbReference>
<keyword evidence="3 7" id="KW-0479">Metal-binding</keyword>
<dbReference type="InterPro" id="IPR032466">
    <property type="entry name" value="Metal_Hydrolase"/>
</dbReference>
<sequence>MDRIDVHHHFIPPAYVEAFKTTGGDPSGWHLPQWTPESSLSLMDSHNTRTAILSLTAPGTSILAHSPGASATLAREINLYAAKLHNENPTRFGFFASLPHLTPDTIPAAIEEAIYALETLHADGITLYTRYTGTGYLGHDAFAPLWEELNRRKAVVFIHPTNTAADARNRSILVNPALPQPIIDYPHETCRTAVDLITSGTISRNPDVKIILSHGGGTLPILATRAAHLLYDAKLTSISPEDFLEQARSFYFDLALSGNDENMQLLVGRNGFAKGGHVFYGSDFPYAPVSTINKYVRMMEGFSVQGEEVEKAIARDSAVKLFPRFQMPADLRVGKTNNWGAFSACLLLPVAACGLLLVILRAAFNSWRLQRKLPPGPPGAPLIGNILQLPKVRAHQKFTEWARTYGGLYSFRIGPATAAVVTDRALVKELFDKRSALYSSRPTSYVGQNIITRGDHLLVMDYSDNWRLFRKAINQHFMASMCEKTHVRLLEAEHTQMMRDFLLHPEKHMLHTKRTTNSIIMSLLFGIRTPSWDTPHMQELYEIMEIWSQIMETGATPPVDIFPWLHWVPQQWLGHWVDRSQTVARGMKRLYSSFHRRAIEARRKAESTSQSRARTFLDDVLDLQEKLGLTDNQVDFLGGVMMEGGSDTGSTMLLVMIQALALHPEIQQRARAELDAVCGEHRSPTWEDFPRLPYINMIVKETMRWRPVTPLAFPHALNKDDWVNGYFLPKGTTVFLNVWGLHHDENIFPNPDQFDPSRFEGRHKLAFDYAASPDYMQRDHYIYGAGRRLCPGIHLSERSMFLGAAKLLWAFNFEPARDEDGNPIRIDTDPVTGYTEGFLVCPRPYQCNVTPRSPAHAETILREFSRAESEVLSQYAMP</sequence>
<keyword evidence="8" id="KW-0472">Membrane</keyword>
<keyword evidence="4" id="KW-0560">Oxidoreductase</keyword>
<proteinExistence type="inferred from homology"/>
<reference evidence="11" key="1">
    <citation type="submission" date="2018-10" db="EMBL/GenBank/DDBJ databases">
        <title>FDA dAtabase for Regulatory Grade micrObial Sequences (FDA-ARGOS): Supporting development and validation of Infectious Disease Dx tests.</title>
        <authorList>
            <person name="Kerrigan L."/>
            <person name="Tallon L."/>
            <person name="Sadzewicz L."/>
            <person name="Sengamalay N."/>
            <person name="Ott S."/>
            <person name="Godinez A."/>
            <person name="Nagaraj S."/>
            <person name="Vavikolanu K."/>
            <person name="Nadendla S."/>
            <person name="George J."/>
            <person name="Sichtig H."/>
        </authorList>
    </citation>
    <scope>NUCLEOTIDE SEQUENCE [LARGE SCALE GENOMIC DNA]</scope>
    <source>
        <strain evidence="11">FDAARGOS_311</strain>
    </source>
</reference>
<dbReference type="Gene3D" id="1.10.630.10">
    <property type="entry name" value="Cytochrome P450"/>
    <property type="match status" value="1"/>
</dbReference>
<dbReference type="VEuPathDB" id="FungiDB:An01g11270"/>
<feature type="domain" description="Amidohydrolase-related" evidence="9">
    <location>
        <begin position="4"/>
        <end position="323"/>
    </location>
</feature>
<dbReference type="PANTHER" id="PTHR46300:SF2">
    <property type="entry name" value="CYTOCHROME P450 MONOOXYGENASE ALNH-RELATED"/>
    <property type="match status" value="1"/>
</dbReference>
<dbReference type="GO" id="GO:0020037">
    <property type="term" value="F:heme binding"/>
    <property type="evidence" value="ECO:0007669"/>
    <property type="project" value="InterPro"/>
</dbReference>
<dbReference type="VEuPathDB" id="FungiDB:ATCC64974_14440"/>
<dbReference type="Gene3D" id="3.20.20.140">
    <property type="entry name" value="Metal-dependent hydrolases"/>
    <property type="match status" value="1"/>
</dbReference>
<keyword evidence="8" id="KW-1133">Transmembrane helix</keyword>
<dbReference type="VEuPathDB" id="FungiDB:An10g00110"/>
<evidence type="ECO:0000256" key="1">
    <source>
        <dbReference type="ARBA" id="ARBA00001971"/>
    </source>
</evidence>
<dbReference type="Pfam" id="PF04909">
    <property type="entry name" value="Amidohydro_2"/>
    <property type="match status" value="1"/>
</dbReference>
<dbReference type="InterPro" id="IPR050364">
    <property type="entry name" value="Cytochrome_P450_fung"/>
</dbReference>
<evidence type="ECO:0000256" key="3">
    <source>
        <dbReference type="ARBA" id="ARBA00022723"/>
    </source>
</evidence>
<protein>
    <submittedName>
        <fullName evidence="10">Short chain dehydrogenase family protein</fullName>
    </submittedName>
</protein>
<evidence type="ECO:0000256" key="7">
    <source>
        <dbReference type="PIRSR" id="PIRSR602401-1"/>
    </source>
</evidence>
<gene>
    <name evidence="10" type="ORF">CAN33_0035225</name>
</gene>